<dbReference type="Gene3D" id="2.60.40.10">
    <property type="entry name" value="Immunoglobulins"/>
    <property type="match status" value="1"/>
</dbReference>
<dbReference type="InterPro" id="IPR005046">
    <property type="entry name" value="DUF285"/>
</dbReference>
<sequence>MKKLLTFCAFLVLACSSDYELLCVDEVSLSTFPATNVTRTSAALNGLISTASINCDTLTTQRQGFVYSTQRQPTIENIEVNVDGDSINTIIDNLEPNTAYYFRTFAINPVANLYADKDEEIRRFVTHADDVPINCDVVYLGENGITIKACESANVGDVGTINGVEYTIVSELNLRQRIIDNADISSVCTSRVTQMEKLFYQNDVFNQDISTWDVSNVISMSQMFEESAFNQDISNWDVRNLTDMYSMFKDNSAFNQPIGDWNVGSVNKMGRMFQGNSAFNQPINNWDVGSVDEMWYMFYNASNFNQPIGNWNVSGVNNMYSMFSGATSFNQDIGNWDVSNVLQCDGFSYNTPQWTLPQPYFTSCIP</sequence>
<dbReference type="AlphaFoldDB" id="A0A381V2W2"/>
<dbReference type="InterPro" id="IPR013783">
    <property type="entry name" value="Ig-like_fold"/>
</dbReference>
<gene>
    <name evidence="1" type="ORF">METZ01_LOCUS87583</name>
</gene>
<evidence type="ECO:0008006" key="2">
    <source>
        <dbReference type="Google" id="ProtNLM"/>
    </source>
</evidence>
<proteinExistence type="predicted"/>
<dbReference type="InterPro" id="IPR011889">
    <property type="entry name" value="Liste_lipo_26"/>
</dbReference>
<accession>A0A381V2W2</accession>
<dbReference type="Pfam" id="PF03382">
    <property type="entry name" value="DUF285"/>
    <property type="match status" value="1"/>
</dbReference>
<organism evidence="1">
    <name type="scientific">marine metagenome</name>
    <dbReference type="NCBI Taxonomy" id="408172"/>
    <lineage>
        <taxon>unclassified sequences</taxon>
        <taxon>metagenomes</taxon>
        <taxon>ecological metagenomes</taxon>
    </lineage>
</organism>
<dbReference type="SUPFAM" id="SSF49265">
    <property type="entry name" value="Fibronectin type III"/>
    <property type="match status" value="1"/>
</dbReference>
<evidence type="ECO:0000313" key="1">
    <source>
        <dbReference type="EMBL" id="SVA34729.1"/>
    </source>
</evidence>
<protein>
    <recommendedName>
        <fullName evidence="2">Fibronectin type-III domain-containing protein</fullName>
    </recommendedName>
</protein>
<dbReference type="PROSITE" id="PS51257">
    <property type="entry name" value="PROKAR_LIPOPROTEIN"/>
    <property type="match status" value="1"/>
</dbReference>
<dbReference type="NCBIfam" id="TIGR02167">
    <property type="entry name" value="Liste_lipo_26"/>
    <property type="match status" value="4"/>
</dbReference>
<dbReference type="EMBL" id="UINC01007713">
    <property type="protein sequence ID" value="SVA34729.1"/>
    <property type="molecule type" value="Genomic_DNA"/>
</dbReference>
<name>A0A381V2W2_9ZZZZ</name>
<dbReference type="InterPro" id="IPR036116">
    <property type="entry name" value="FN3_sf"/>
</dbReference>
<reference evidence="1" key="1">
    <citation type="submission" date="2018-05" db="EMBL/GenBank/DDBJ databases">
        <authorList>
            <person name="Lanie J.A."/>
            <person name="Ng W.-L."/>
            <person name="Kazmierczak K.M."/>
            <person name="Andrzejewski T.M."/>
            <person name="Davidsen T.M."/>
            <person name="Wayne K.J."/>
            <person name="Tettelin H."/>
            <person name="Glass J.I."/>
            <person name="Rusch D."/>
            <person name="Podicherti R."/>
            <person name="Tsui H.-C.T."/>
            <person name="Winkler M.E."/>
        </authorList>
    </citation>
    <scope>NUCLEOTIDE SEQUENCE</scope>
</reference>